<proteinExistence type="predicted"/>
<feature type="region of interest" description="Disordered" evidence="1">
    <location>
        <begin position="145"/>
        <end position="358"/>
    </location>
</feature>
<feature type="compositionally biased region" description="Low complexity" evidence="1">
    <location>
        <begin position="345"/>
        <end position="358"/>
    </location>
</feature>
<evidence type="ECO:0000313" key="2">
    <source>
        <dbReference type="EMBL" id="OMO61493.1"/>
    </source>
</evidence>
<name>A0A1R3GTT1_COCAP</name>
<accession>A0A1R3GTT1</accession>
<feature type="compositionally biased region" description="Acidic residues" evidence="1">
    <location>
        <begin position="159"/>
        <end position="168"/>
    </location>
</feature>
<gene>
    <name evidence="2" type="ORF">CCACVL1_23476</name>
</gene>
<feature type="compositionally biased region" description="Polar residues" evidence="1">
    <location>
        <begin position="274"/>
        <end position="286"/>
    </location>
</feature>
<feature type="compositionally biased region" description="Acidic residues" evidence="1">
    <location>
        <begin position="179"/>
        <end position="217"/>
    </location>
</feature>
<feature type="compositionally biased region" description="Basic and acidic residues" evidence="1">
    <location>
        <begin position="169"/>
        <end position="178"/>
    </location>
</feature>
<protein>
    <submittedName>
        <fullName evidence="2">Uncharacterized protein</fullName>
    </submittedName>
</protein>
<sequence length="358" mass="39613">MLGLLMHIEGDEGDSEPPKGFDYDDAWYQSVVQAWQSRIHQSQGCLVAAQHMDWNKALGEISSTQMHEHKDMQIICSPLSDVSQHRFVQTAVKDSQIAQAIENLTDVIAAVNKNINLMRKSILMYQQNTNKILKLMADKILGRTPENEDLGERSAPDTQSDDSDETPLEEGKQHKDSENVFDEEEQNLDQLKEEEEKEEKKDEDDDDDDEMENDEEQDKDKELKDDAKEDLNQDEEEKGEDGSDRNQEEEIKQTSEEGERTSTEKAPSPAVDETNVSKASSETNSAEGGLTLATTEEVIAGLKPLASAPASPKGTGKATPPSHSTSSPTKRSSAVIKPKKKVTKKAATTTDEAPAQAT</sequence>
<dbReference type="Gramene" id="OMO61493">
    <property type="protein sequence ID" value="OMO61493"/>
    <property type="gene ID" value="CCACVL1_23476"/>
</dbReference>
<dbReference type="Proteomes" id="UP000188268">
    <property type="component" value="Unassembled WGS sequence"/>
</dbReference>
<evidence type="ECO:0000313" key="3">
    <source>
        <dbReference type="Proteomes" id="UP000188268"/>
    </source>
</evidence>
<keyword evidence="3" id="KW-1185">Reference proteome</keyword>
<feature type="compositionally biased region" description="Low complexity" evidence="1">
    <location>
        <begin position="319"/>
        <end position="333"/>
    </location>
</feature>
<dbReference type="OrthoDB" id="10563840at2759"/>
<organism evidence="2 3">
    <name type="scientific">Corchorus capsularis</name>
    <name type="common">Jute</name>
    <dbReference type="NCBI Taxonomy" id="210143"/>
    <lineage>
        <taxon>Eukaryota</taxon>
        <taxon>Viridiplantae</taxon>
        <taxon>Streptophyta</taxon>
        <taxon>Embryophyta</taxon>
        <taxon>Tracheophyta</taxon>
        <taxon>Spermatophyta</taxon>
        <taxon>Magnoliopsida</taxon>
        <taxon>eudicotyledons</taxon>
        <taxon>Gunneridae</taxon>
        <taxon>Pentapetalae</taxon>
        <taxon>rosids</taxon>
        <taxon>malvids</taxon>
        <taxon>Malvales</taxon>
        <taxon>Malvaceae</taxon>
        <taxon>Grewioideae</taxon>
        <taxon>Apeibeae</taxon>
        <taxon>Corchorus</taxon>
    </lineage>
</organism>
<evidence type="ECO:0000256" key="1">
    <source>
        <dbReference type="SAM" id="MobiDB-lite"/>
    </source>
</evidence>
<dbReference type="EMBL" id="AWWV01013442">
    <property type="protein sequence ID" value="OMO61493.1"/>
    <property type="molecule type" value="Genomic_DNA"/>
</dbReference>
<dbReference type="AlphaFoldDB" id="A0A1R3GTT1"/>
<feature type="compositionally biased region" description="Basic and acidic residues" evidence="1">
    <location>
        <begin position="218"/>
        <end position="231"/>
    </location>
</feature>
<dbReference type="STRING" id="210143.A0A1R3GTT1"/>
<reference evidence="2 3" key="1">
    <citation type="submission" date="2013-09" db="EMBL/GenBank/DDBJ databases">
        <title>Corchorus capsularis genome sequencing.</title>
        <authorList>
            <person name="Alam M."/>
            <person name="Haque M.S."/>
            <person name="Islam M.S."/>
            <person name="Emdad E.M."/>
            <person name="Islam M.M."/>
            <person name="Ahmed B."/>
            <person name="Halim A."/>
            <person name="Hossen Q.M.M."/>
            <person name="Hossain M.Z."/>
            <person name="Ahmed R."/>
            <person name="Khan M.M."/>
            <person name="Islam R."/>
            <person name="Rashid M.M."/>
            <person name="Khan S.A."/>
            <person name="Rahman M.S."/>
            <person name="Alam M."/>
        </authorList>
    </citation>
    <scope>NUCLEOTIDE SEQUENCE [LARGE SCALE GENOMIC DNA]</scope>
    <source>
        <strain evidence="3">cv. CVL-1</strain>
        <tissue evidence="2">Whole seedling</tissue>
    </source>
</reference>
<comment type="caution">
    <text evidence="2">The sequence shown here is derived from an EMBL/GenBank/DDBJ whole genome shotgun (WGS) entry which is preliminary data.</text>
</comment>
<feature type="compositionally biased region" description="Basic and acidic residues" evidence="1">
    <location>
        <begin position="240"/>
        <end position="263"/>
    </location>
</feature>